<organism evidence="1 2">
    <name type="scientific">Allochromatium humboldtianum</name>
    <dbReference type="NCBI Taxonomy" id="504901"/>
    <lineage>
        <taxon>Bacteria</taxon>
        <taxon>Pseudomonadati</taxon>
        <taxon>Pseudomonadota</taxon>
        <taxon>Gammaproteobacteria</taxon>
        <taxon>Chromatiales</taxon>
        <taxon>Chromatiaceae</taxon>
        <taxon>Allochromatium</taxon>
    </lineage>
</organism>
<gene>
    <name evidence="1" type="ORF">HW932_09585</name>
</gene>
<accession>A0A850R9R0</accession>
<dbReference type="RefSeq" id="WP_176976268.1">
    <property type="nucleotide sequence ID" value="NZ_JABZEO010000005.1"/>
</dbReference>
<dbReference type="Proteomes" id="UP000592294">
    <property type="component" value="Unassembled WGS sequence"/>
</dbReference>
<evidence type="ECO:0000313" key="1">
    <source>
        <dbReference type="EMBL" id="NVZ09515.1"/>
    </source>
</evidence>
<protein>
    <submittedName>
        <fullName evidence="1">Uncharacterized protein</fullName>
    </submittedName>
</protein>
<reference evidence="1 2" key="1">
    <citation type="submission" date="2020-06" db="EMBL/GenBank/DDBJ databases">
        <title>Whole-genome sequence of Allochromatium humboldtianum DSM 21881, type strain.</title>
        <authorList>
            <person name="Kyndt J.A."/>
            <person name="Meyer T.E."/>
        </authorList>
    </citation>
    <scope>NUCLEOTIDE SEQUENCE [LARGE SCALE GENOMIC DNA]</scope>
    <source>
        <strain evidence="1 2">DSM 21881</strain>
    </source>
</reference>
<evidence type="ECO:0000313" key="2">
    <source>
        <dbReference type="Proteomes" id="UP000592294"/>
    </source>
</evidence>
<keyword evidence="2" id="KW-1185">Reference proteome</keyword>
<dbReference type="EMBL" id="JABZEO010000005">
    <property type="protein sequence ID" value="NVZ09515.1"/>
    <property type="molecule type" value="Genomic_DNA"/>
</dbReference>
<proteinExistence type="predicted"/>
<sequence length="66" mass="7342">MNPPVDRLSSRTAALKYDLPSIPMAWMLASWRRFGLDAAEGTGQRLVMSVLPGRRSETVHSNETRG</sequence>
<name>A0A850R9R0_9GAMM</name>
<comment type="caution">
    <text evidence="1">The sequence shown here is derived from an EMBL/GenBank/DDBJ whole genome shotgun (WGS) entry which is preliminary data.</text>
</comment>
<dbReference type="AlphaFoldDB" id="A0A850R9R0"/>